<accession>A0A974XIE1</accession>
<proteinExistence type="predicted"/>
<keyword evidence="2" id="KW-1185">Reference proteome</keyword>
<evidence type="ECO:0000313" key="2">
    <source>
        <dbReference type="Proteomes" id="UP000663499"/>
    </source>
</evidence>
<reference evidence="1" key="1">
    <citation type="submission" date="2021-03" db="EMBL/GenBank/DDBJ databases">
        <title>Alkalibacter marinus sp. nov., isolated from tidal flat sediment.</title>
        <authorList>
            <person name="Namirimu T."/>
            <person name="Yang J.-A."/>
            <person name="Yang S.-H."/>
            <person name="Kim Y.-J."/>
            <person name="Kwon K.K."/>
        </authorList>
    </citation>
    <scope>NUCLEOTIDE SEQUENCE</scope>
    <source>
        <strain evidence="1">ES005</strain>
    </source>
</reference>
<dbReference type="NCBIfam" id="NF046040">
    <property type="entry name" value="RelB_antitoxin"/>
    <property type="match status" value="1"/>
</dbReference>
<dbReference type="KEGG" id="alka:J0B03_04135"/>
<dbReference type="Pfam" id="PF19807">
    <property type="entry name" value="DUF6290"/>
    <property type="match status" value="1"/>
</dbReference>
<sequence length="70" mass="8156">MLSVRCNPEDEYLIKTFAASKGMNVSEFLREAAIEKIQEEFDLEIIKEYLAVKDELPLYTAEEVDRELDL</sequence>
<dbReference type="InterPro" id="IPR046257">
    <property type="entry name" value="DUF6290"/>
</dbReference>
<protein>
    <submittedName>
        <fullName evidence="1">CopG family transcriptional regulator</fullName>
    </submittedName>
</protein>
<organism evidence="1 2">
    <name type="scientific">Alkalibacter rhizosphaerae</name>
    <dbReference type="NCBI Taxonomy" id="2815577"/>
    <lineage>
        <taxon>Bacteria</taxon>
        <taxon>Bacillati</taxon>
        <taxon>Bacillota</taxon>
        <taxon>Clostridia</taxon>
        <taxon>Eubacteriales</taxon>
        <taxon>Eubacteriaceae</taxon>
        <taxon>Alkalibacter</taxon>
    </lineage>
</organism>
<dbReference type="RefSeq" id="WP_207300599.1">
    <property type="nucleotide sequence ID" value="NZ_CP071444.1"/>
</dbReference>
<dbReference type="Proteomes" id="UP000663499">
    <property type="component" value="Chromosome"/>
</dbReference>
<dbReference type="EMBL" id="CP071444">
    <property type="protein sequence ID" value="QSX09260.1"/>
    <property type="molecule type" value="Genomic_DNA"/>
</dbReference>
<dbReference type="AlphaFoldDB" id="A0A974XIE1"/>
<name>A0A974XIE1_9FIRM</name>
<evidence type="ECO:0000313" key="1">
    <source>
        <dbReference type="EMBL" id="QSX09260.1"/>
    </source>
</evidence>
<gene>
    <name evidence="1" type="ORF">J0B03_04135</name>
</gene>